<dbReference type="AlphaFoldDB" id="A0A6P1SYL8"/>
<dbReference type="Proteomes" id="UP000464495">
    <property type="component" value="Chromosome"/>
</dbReference>
<dbReference type="InterPro" id="IPR010415">
    <property type="entry name" value="LpxI_C"/>
</dbReference>
<dbReference type="Gene3D" id="3.40.50.20">
    <property type="match status" value="1"/>
</dbReference>
<dbReference type="InterPro" id="IPR043167">
    <property type="entry name" value="LpxI_C_sf"/>
</dbReference>
<accession>A0A6P1SYL8</accession>
<feature type="domain" description="LpxI C-terminal" evidence="1">
    <location>
        <begin position="139"/>
        <end position="276"/>
    </location>
</feature>
<evidence type="ECO:0000259" key="1">
    <source>
        <dbReference type="Pfam" id="PF06230"/>
    </source>
</evidence>
<dbReference type="EMBL" id="CP046620">
    <property type="protein sequence ID" value="QHQ34720.1"/>
    <property type="molecule type" value="Genomic_DNA"/>
</dbReference>
<organism evidence="3 4">
    <name type="scientific">Algicella marina</name>
    <dbReference type="NCBI Taxonomy" id="2683284"/>
    <lineage>
        <taxon>Bacteria</taxon>
        <taxon>Pseudomonadati</taxon>
        <taxon>Pseudomonadota</taxon>
        <taxon>Alphaproteobacteria</taxon>
        <taxon>Rhodobacterales</taxon>
        <taxon>Paracoccaceae</taxon>
        <taxon>Algicella</taxon>
    </lineage>
</organism>
<dbReference type="KEGG" id="amaq:GO499_05695"/>
<evidence type="ECO:0000259" key="2">
    <source>
        <dbReference type="Pfam" id="PF17930"/>
    </source>
</evidence>
<keyword evidence="4" id="KW-1185">Reference proteome</keyword>
<dbReference type="PANTHER" id="PTHR39962">
    <property type="entry name" value="BLL4848 PROTEIN"/>
    <property type="match status" value="1"/>
</dbReference>
<dbReference type="Pfam" id="PF17930">
    <property type="entry name" value="LpxI_N"/>
    <property type="match status" value="1"/>
</dbReference>
<dbReference type="InterPro" id="IPR041255">
    <property type="entry name" value="LpxI_N"/>
</dbReference>
<proteinExistence type="predicted"/>
<reference evidence="3 4" key="1">
    <citation type="submission" date="2019-12" db="EMBL/GenBank/DDBJ databases">
        <title>Complete genome sequence of Algicella marina strain 9Alg 56(T) isolated from the red alga Tichocarpus crinitus.</title>
        <authorList>
            <person name="Kim S.-G."/>
            <person name="Nedashkovskaya O.I."/>
        </authorList>
    </citation>
    <scope>NUCLEOTIDE SEQUENCE [LARGE SCALE GENOMIC DNA]</scope>
    <source>
        <strain evidence="3 4">9Alg 56</strain>
    </source>
</reference>
<dbReference type="Pfam" id="PF06230">
    <property type="entry name" value="LpxI_C"/>
    <property type="match status" value="1"/>
</dbReference>
<dbReference type="InterPro" id="IPR053174">
    <property type="entry name" value="LpxI"/>
</dbReference>
<evidence type="ECO:0000313" key="4">
    <source>
        <dbReference type="Proteomes" id="UP000464495"/>
    </source>
</evidence>
<evidence type="ECO:0000313" key="3">
    <source>
        <dbReference type="EMBL" id="QHQ34720.1"/>
    </source>
</evidence>
<name>A0A6P1SYL8_9RHOB</name>
<sequence length="282" mass="29230">MADKVDGLAIVAGSGVLPRMLAEDCKRSGRAYAVIKFEGIALDWVTGHPVIPAVFEKPGRLFKDIARAGLKQVTFAGGMSRPKISPLRFDLTGIRLAPKLFKALKGGDDAALRIVTEIFEAEGLSIVAAHELLESLLVPEGVLTKGQPSDADKADAARAAAIVEAIGAVDVGQGAVVAQGICLGLESIQGTDAMLAHVAATGGPFRPDAQGAKGVLLKAPKPGQDWRTDLPAIGPDTLRNAHSAGLAGVVIEAGGVLVLGREEVVAQANALEMFLWSRPRGT</sequence>
<dbReference type="Gene3D" id="3.40.140.80">
    <property type="match status" value="1"/>
</dbReference>
<feature type="domain" description="LpxI N-terminal" evidence="2">
    <location>
        <begin position="8"/>
        <end position="136"/>
    </location>
</feature>
<protein>
    <submittedName>
        <fullName evidence="3">DUF1009 domain-containing protein</fullName>
    </submittedName>
</protein>
<dbReference type="PANTHER" id="PTHR39962:SF1">
    <property type="entry name" value="LPXI FAMILY PROTEIN"/>
    <property type="match status" value="1"/>
</dbReference>
<dbReference type="RefSeq" id="WP_161861289.1">
    <property type="nucleotide sequence ID" value="NZ_CP046620.1"/>
</dbReference>
<gene>
    <name evidence="3" type="ORF">GO499_05695</name>
</gene>